<keyword evidence="3" id="KW-1185">Reference proteome</keyword>
<evidence type="ECO:0000256" key="1">
    <source>
        <dbReference type="SAM" id="MobiDB-lite"/>
    </source>
</evidence>
<gene>
    <name evidence="2" type="ORF">F443_01662</name>
</gene>
<feature type="region of interest" description="Disordered" evidence="1">
    <location>
        <begin position="333"/>
        <end position="379"/>
    </location>
</feature>
<dbReference type="AlphaFoldDB" id="V9FY15"/>
<feature type="compositionally biased region" description="Polar residues" evidence="1">
    <location>
        <begin position="348"/>
        <end position="363"/>
    </location>
</feature>
<evidence type="ECO:0000313" key="3">
    <source>
        <dbReference type="Proteomes" id="UP000018721"/>
    </source>
</evidence>
<sequence>MLHSTHFYHNDVDSCAYLCRFTYDIQILRCFPHCCPCHVKRSYCGSPLEVSVRFEHGNQSTGVPFDAINIFVFARFEIAGEDNLPARMYSLRTLRSTTQDDSSVEAPWIEGVRQSTDQHQRSITFMLNGEPYDKWYYHWESSSHKMQRAAKHVLRAYVLYQFPSRSTDFERTQSAQQSSQLPDDKLDLLCFVDSPPFTLVSYRRSTTGDSIEPRGNCSRLQQMCDNATATTSQLKTRAVHSEPCQQIQVYDSRTSHERRGQLHQTVDSYETPTLPQSQVDHSRYRQFLEREELDCWLMTQGDAALSEPVLHSHIQSQERRLVFHRKRQKQGLQHLDVCETTPEENKKNSAGSAQESELINDTRIATHQERNDTDRTGYVENSPASLSFRQSDENVCRAVQPFVSNQRQSDRHEYQLQLLTDLAVIHCFVSHFTASFPVEVVNLEMKWAEAISKHWNVEAVESIHLARLLETLFQSQATNRTPNFKGSTHRRLDEILPLLAEICVWTFSPTNFKFIRTLLTECYPLFARFINGHSGNDDTGNMFRTTFLNCVEKIWISLDDFLRTQISTKTTARGVRGLSDAILSVVYTNPVLEELRPVLEAVLNGSTSWLDNEMNSHRSGVPLCSIVGWRGFVAQVREGYLRQQCSTHGFPVQHLDARSRWAGEWLLRPSTVEFTLHTDENLCTKIPRRDSTSTVSAAGYQPSMWTSCLALSQLLHLRLAVMGSPLDTAFIQAEPSLLSPNNSWLQLICDGRARVAPVAPSGLSSLLAGPSYTFGGDYIARYVSKEDRSIRCSSRNMAGDTGVGGVIFLEFYWWPLEDTKTSLVAYRMVVTLMTTARVPVLNGSVRFERGLIDQDTVTSAATPHLELWVPTERVQLVKTWKQWLIVDGQYRRT</sequence>
<accession>V9FY15</accession>
<organism evidence="2 3">
    <name type="scientific">Phytophthora nicotianae P1569</name>
    <dbReference type="NCBI Taxonomy" id="1317065"/>
    <lineage>
        <taxon>Eukaryota</taxon>
        <taxon>Sar</taxon>
        <taxon>Stramenopiles</taxon>
        <taxon>Oomycota</taxon>
        <taxon>Peronosporomycetes</taxon>
        <taxon>Peronosporales</taxon>
        <taxon>Peronosporaceae</taxon>
        <taxon>Phytophthora</taxon>
    </lineage>
</organism>
<reference evidence="2 3" key="1">
    <citation type="submission" date="2013-11" db="EMBL/GenBank/DDBJ databases">
        <title>The Genome Sequence of Phytophthora parasitica P1569.</title>
        <authorList>
            <consortium name="The Broad Institute Genomics Platform"/>
            <person name="Russ C."/>
            <person name="Tyler B."/>
            <person name="Panabieres F."/>
            <person name="Shan W."/>
            <person name="Tripathy S."/>
            <person name="Grunwald N."/>
            <person name="Machado M."/>
            <person name="Johnson C.S."/>
            <person name="Arredondo F."/>
            <person name="Hong C."/>
            <person name="Coffey M."/>
            <person name="Young S.K."/>
            <person name="Zeng Q."/>
            <person name="Gargeya S."/>
            <person name="Fitzgerald M."/>
            <person name="Abouelleil A."/>
            <person name="Alvarado L."/>
            <person name="Chapman S.B."/>
            <person name="Gainer-Dewar J."/>
            <person name="Goldberg J."/>
            <person name="Griggs A."/>
            <person name="Gujja S."/>
            <person name="Hansen M."/>
            <person name="Howarth C."/>
            <person name="Imamovic A."/>
            <person name="Ireland A."/>
            <person name="Larimer J."/>
            <person name="McCowan C."/>
            <person name="Murphy C."/>
            <person name="Pearson M."/>
            <person name="Poon T.W."/>
            <person name="Priest M."/>
            <person name="Roberts A."/>
            <person name="Saif S."/>
            <person name="Shea T."/>
            <person name="Sykes S."/>
            <person name="Wortman J."/>
            <person name="Nusbaum C."/>
            <person name="Birren B."/>
        </authorList>
    </citation>
    <scope>NUCLEOTIDE SEQUENCE [LARGE SCALE GENOMIC DNA]</scope>
    <source>
        <strain evidence="2 3">P1569</strain>
    </source>
</reference>
<comment type="caution">
    <text evidence="2">The sequence shown here is derived from an EMBL/GenBank/DDBJ whole genome shotgun (WGS) entry which is preliminary data.</text>
</comment>
<proteinExistence type="predicted"/>
<protein>
    <submittedName>
        <fullName evidence="2">Uncharacterized protein</fullName>
    </submittedName>
</protein>
<feature type="compositionally biased region" description="Basic and acidic residues" evidence="1">
    <location>
        <begin position="364"/>
        <end position="377"/>
    </location>
</feature>
<dbReference type="eggNOG" id="ENOG502RAA1">
    <property type="taxonomic scope" value="Eukaryota"/>
</dbReference>
<evidence type="ECO:0000313" key="2">
    <source>
        <dbReference type="EMBL" id="ETI55683.1"/>
    </source>
</evidence>
<dbReference type="HOGENOM" id="CLU_018902_0_0_1"/>
<dbReference type="Proteomes" id="UP000018721">
    <property type="component" value="Unassembled WGS sequence"/>
</dbReference>
<dbReference type="OrthoDB" id="89462at2759"/>
<dbReference type="EMBL" id="ANIZ01000273">
    <property type="protein sequence ID" value="ETI55683.1"/>
    <property type="molecule type" value="Genomic_DNA"/>
</dbReference>
<name>V9FY15_PHYNI</name>